<feature type="compositionally biased region" description="Basic residues" evidence="3">
    <location>
        <begin position="9"/>
        <end position="20"/>
    </location>
</feature>
<evidence type="ECO:0000313" key="5">
    <source>
        <dbReference type="EMBL" id="MBN9645336.1"/>
    </source>
</evidence>
<dbReference type="Gene3D" id="1.10.357.10">
    <property type="entry name" value="Tetracycline Repressor, domain 2"/>
    <property type="match status" value="1"/>
</dbReference>
<proteinExistence type="predicted"/>
<sequence length="211" mass="23702">MAAATTQSSRKRGSRRRNRPSPRERLLASATHLFSTEGIRVIGIDRILREADVAKASLYSLFGSKDALVIAYLRKLDEDWRNEWYERTESMTDPQEKILAFFDQCIDAQPEADYRGSHFQNAANEYPKPETDTERGIVDAVRDHRRWTLDTLTELLTELNGYPGLTQAKQMLIFVDGGLAGSRLERSVAPLVTAKELATGLLGAPPADYCI</sequence>
<accession>A0A939IWI9</accession>
<dbReference type="PROSITE" id="PS50977">
    <property type="entry name" value="HTH_TETR_2"/>
    <property type="match status" value="1"/>
</dbReference>
<dbReference type="AlphaFoldDB" id="A0A939IWI9"/>
<organism evidence="5 6">
    <name type="scientific">Corynebacterium mendelii</name>
    <dbReference type="NCBI Taxonomy" id="2765362"/>
    <lineage>
        <taxon>Bacteria</taxon>
        <taxon>Bacillati</taxon>
        <taxon>Actinomycetota</taxon>
        <taxon>Actinomycetes</taxon>
        <taxon>Mycobacteriales</taxon>
        <taxon>Corynebacteriaceae</taxon>
        <taxon>Corynebacterium</taxon>
    </lineage>
</organism>
<evidence type="ECO:0000256" key="1">
    <source>
        <dbReference type="ARBA" id="ARBA00023125"/>
    </source>
</evidence>
<dbReference type="PANTHER" id="PTHR30055">
    <property type="entry name" value="HTH-TYPE TRANSCRIPTIONAL REGULATOR RUTR"/>
    <property type="match status" value="1"/>
</dbReference>
<dbReference type="GO" id="GO:0000976">
    <property type="term" value="F:transcription cis-regulatory region binding"/>
    <property type="evidence" value="ECO:0007669"/>
    <property type="project" value="TreeGrafter"/>
</dbReference>
<feature type="region of interest" description="Disordered" evidence="3">
    <location>
        <begin position="1"/>
        <end position="22"/>
    </location>
</feature>
<dbReference type="InterPro" id="IPR001647">
    <property type="entry name" value="HTH_TetR"/>
</dbReference>
<dbReference type="InterPro" id="IPR036271">
    <property type="entry name" value="Tet_transcr_reg_TetR-rel_C_sf"/>
</dbReference>
<feature type="DNA-binding region" description="H-T-H motif" evidence="2">
    <location>
        <begin position="43"/>
        <end position="62"/>
    </location>
</feature>
<dbReference type="Proteomes" id="UP000664332">
    <property type="component" value="Unassembled WGS sequence"/>
</dbReference>
<dbReference type="PANTHER" id="PTHR30055:SF200">
    <property type="entry name" value="HTH-TYPE TRANSCRIPTIONAL REPRESSOR BDCR"/>
    <property type="match status" value="1"/>
</dbReference>
<dbReference type="GO" id="GO:0003700">
    <property type="term" value="F:DNA-binding transcription factor activity"/>
    <property type="evidence" value="ECO:0007669"/>
    <property type="project" value="TreeGrafter"/>
</dbReference>
<dbReference type="SUPFAM" id="SSF46689">
    <property type="entry name" value="Homeodomain-like"/>
    <property type="match status" value="1"/>
</dbReference>
<dbReference type="SUPFAM" id="SSF48498">
    <property type="entry name" value="Tetracyclin repressor-like, C-terminal domain"/>
    <property type="match status" value="1"/>
</dbReference>
<dbReference type="Pfam" id="PF00440">
    <property type="entry name" value="TetR_N"/>
    <property type="match status" value="1"/>
</dbReference>
<evidence type="ECO:0000259" key="4">
    <source>
        <dbReference type="PROSITE" id="PS50977"/>
    </source>
</evidence>
<keyword evidence="1 2" id="KW-0238">DNA-binding</keyword>
<feature type="domain" description="HTH tetR-type" evidence="4">
    <location>
        <begin position="20"/>
        <end position="80"/>
    </location>
</feature>
<dbReference type="EMBL" id="JAFLEQ010000018">
    <property type="protein sequence ID" value="MBN9645336.1"/>
    <property type="molecule type" value="Genomic_DNA"/>
</dbReference>
<evidence type="ECO:0000313" key="6">
    <source>
        <dbReference type="Proteomes" id="UP000664332"/>
    </source>
</evidence>
<dbReference type="RefSeq" id="WP_207279825.1">
    <property type="nucleotide sequence ID" value="NZ_JAFLEQ010000018.1"/>
</dbReference>
<dbReference type="PRINTS" id="PR00455">
    <property type="entry name" value="HTHTETR"/>
</dbReference>
<keyword evidence="6" id="KW-1185">Reference proteome</keyword>
<name>A0A939IWI9_9CORY</name>
<evidence type="ECO:0000256" key="2">
    <source>
        <dbReference type="PROSITE-ProRule" id="PRU00335"/>
    </source>
</evidence>
<dbReference type="InterPro" id="IPR009057">
    <property type="entry name" value="Homeodomain-like_sf"/>
</dbReference>
<dbReference type="InterPro" id="IPR050109">
    <property type="entry name" value="HTH-type_TetR-like_transc_reg"/>
</dbReference>
<gene>
    <name evidence="5" type="ORF">JZY06_12035</name>
</gene>
<evidence type="ECO:0000256" key="3">
    <source>
        <dbReference type="SAM" id="MobiDB-lite"/>
    </source>
</evidence>
<reference evidence="5" key="1">
    <citation type="submission" date="2021-03" db="EMBL/GenBank/DDBJ databases">
        <authorList>
            <person name="Sun Q."/>
        </authorList>
    </citation>
    <scope>NUCLEOTIDE SEQUENCE</scope>
    <source>
        <strain evidence="5">CCM 8862</strain>
    </source>
</reference>
<comment type="caution">
    <text evidence="5">The sequence shown here is derived from an EMBL/GenBank/DDBJ whole genome shotgun (WGS) entry which is preliminary data.</text>
</comment>
<protein>
    <submittedName>
        <fullName evidence="5">TetR/AcrR family transcriptional regulator</fullName>
    </submittedName>
</protein>